<organism evidence="5 6">
    <name type="scientific">Geodia barretti</name>
    <name type="common">Barrett's horny sponge</name>
    <dbReference type="NCBI Taxonomy" id="519541"/>
    <lineage>
        <taxon>Eukaryota</taxon>
        <taxon>Metazoa</taxon>
        <taxon>Porifera</taxon>
        <taxon>Demospongiae</taxon>
        <taxon>Heteroscleromorpha</taxon>
        <taxon>Tetractinellida</taxon>
        <taxon>Astrophorina</taxon>
        <taxon>Geodiidae</taxon>
        <taxon>Geodia</taxon>
    </lineage>
</organism>
<evidence type="ECO:0000256" key="3">
    <source>
        <dbReference type="PROSITE-ProRule" id="PRU10141"/>
    </source>
</evidence>
<evidence type="ECO:0000313" key="5">
    <source>
        <dbReference type="EMBL" id="CAI7994968.1"/>
    </source>
</evidence>
<dbReference type="GO" id="GO:0005524">
    <property type="term" value="F:ATP binding"/>
    <property type="evidence" value="ECO:0007669"/>
    <property type="project" value="UniProtKB-UniRule"/>
</dbReference>
<dbReference type="InterPro" id="IPR017441">
    <property type="entry name" value="Protein_kinase_ATP_BS"/>
</dbReference>
<dbReference type="Pfam" id="PF07714">
    <property type="entry name" value="PK_Tyr_Ser-Thr"/>
    <property type="match status" value="1"/>
</dbReference>
<dbReference type="Gene3D" id="1.10.510.10">
    <property type="entry name" value="Transferase(Phosphotransferase) domain 1"/>
    <property type="match status" value="1"/>
</dbReference>
<dbReference type="InterPro" id="IPR011009">
    <property type="entry name" value="Kinase-like_dom_sf"/>
</dbReference>
<comment type="caution">
    <text evidence="5">The sequence shown here is derived from an EMBL/GenBank/DDBJ whole genome shotgun (WGS) entry which is preliminary data.</text>
</comment>
<dbReference type="InterPro" id="IPR001245">
    <property type="entry name" value="Ser-Thr/Tyr_kinase_cat_dom"/>
</dbReference>
<dbReference type="GO" id="GO:0004713">
    <property type="term" value="F:protein tyrosine kinase activity"/>
    <property type="evidence" value="ECO:0007669"/>
    <property type="project" value="InterPro"/>
</dbReference>
<dbReference type="Proteomes" id="UP001174909">
    <property type="component" value="Unassembled WGS sequence"/>
</dbReference>
<keyword evidence="6" id="KW-1185">Reference proteome</keyword>
<gene>
    <name evidence="5" type="ORF">GBAR_LOCUS1585</name>
</gene>
<dbReference type="PROSITE" id="PS00109">
    <property type="entry name" value="PROTEIN_KINASE_TYR"/>
    <property type="match status" value="1"/>
</dbReference>
<sequence length="795" mass="89490">MATAPTSVETLTTDDAISLLEELLPAHTHSYLLGLRLGLPVHVVDGIFAAHLHPRDRLLHILIAFLNQEGAQPTWGTVVQALRSPAVSLFQLANKLEATHISDSTATTRNAPTTTTETTVYEAGMRGPTMASSTGNDSSLKVATMQLASSRPESPIPDPLTSQYVQAKIKAFERRFNSIKRASRSNLEKRKVSVKQVADALMDLPVDDMEEHKQFLESHLGVLYQAHDQSELFGALSFNMNYLSYQLLDYVVCEFGLEVKEEMERYKSDLRRFRESTPLLLFCRTQRKRYVEPPSRFVEVVAKFEWPEDVTLEVVEQFRQEYACHYNLRECAMMLAEIRPGSFVIAWFIPDCIVATLMSNLPEGVLEKYATAELLVAGKLVYATDEPKMKQEVELAGKGMVLDSPVEEISGRALSMCIGTRPTESDSEDDDVSEEEEEFNLTENDCLFVNRPSHELFCPITTNLLLQPHLTSCCGNHLSQEAALRIKKVAKACPMCNATHWDTMLNKHFRRQINSLRMFCTYKARGCRWQGELLLLEHHVRSCALAEAPITTELGHYITIIPSKPNAVEHYHALEESTLRELPLKDDLQELLDDFAWQASERSMVIPKHHIQLQDLVGQGETGIVYCGYIYGDFVAVKMSKALSSTESKKQLVMEARIMLNLNHPNVMPLIGVALDEEMPLLIIPFMINGTLLHYLRINKGSLYHTQEAIHEQVEVARRSCLDMCHQIAKGMTYIAQSGVIHRDVAARNCLIGAGGRIKVSDFGMASRERFRGLLSSCLWEEGESSSQMDGSREH</sequence>
<dbReference type="InterPro" id="IPR013083">
    <property type="entry name" value="Znf_RING/FYVE/PHD"/>
</dbReference>
<proteinExistence type="predicted"/>
<dbReference type="PROSITE" id="PS00107">
    <property type="entry name" value="PROTEIN_KINASE_ATP"/>
    <property type="match status" value="1"/>
</dbReference>
<evidence type="ECO:0000256" key="1">
    <source>
        <dbReference type="ARBA" id="ARBA00022741"/>
    </source>
</evidence>
<dbReference type="SUPFAM" id="SSF57850">
    <property type="entry name" value="RING/U-box"/>
    <property type="match status" value="1"/>
</dbReference>
<evidence type="ECO:0000256" key="2">
    <source>
        <dbReference type="ARBA" id="ARBA00022840"/>
    </source>
</evidence>
<dbReference type="InterPro" id="IPR008266">
    <property type="entry name" value="Tyr_kinase_AS"/>
</dbReference>
<evidence type="ECO:0000259" key="4">
    <source>
        <dbReference type="PROSITE" id="PS50011"/>
    </source>
</evidence>
<name>A0AA35QWM4_GEOBA</name>
<dbReference type="InterPro" id="IPR050198">
    <property type="entry name" value="Non-receptor_tyrosine_kinases"/>
</dbReference>
<dbReference type="SUPFAM" id="SSF56112">
    <property type="entry name" value="Protein kinase-like (PK-like)"/>
    <property type="match status" value="1"/>
</dbReference>
<accession>A0AA35QWM4</accession>
<feature type="domain" description="Protein kinase" evidence="4">
    <location>
        <begin position="611"/>
        <end position="795"/>
    </location>
</feature>
<protein>
    <submittedName>
        <fullName evidence="5">Tyrosine-protein kinase Btk29A</fullName>
    </submittedName>
</protein>
<dbReference type="PANTHER" id="PTHR24418">
    <property type="entry name" value="TYROSINE-PROTEIN KINASE"/>
    <property type="match status" value="1"/>
</dbReference>
<evidence type="ECO:0000313" key="6">
    <source>
        <dbReference type="Proteomes" id="UP001174909"/>
    </source>
</evidence>
<feature type="binding site" evidence="3">
    <location>
        <position position="638"/>
    </location>
    <ligand>
        <name>ATP</name>
        <dbReference type="ChEBI" id="CHEBI:30616"/>
    </ligand>
</feature>
<keyword evidence="5" id="KW-0808">Transferase</keyword>
<dbReference type="EMBL" id="CASHTH010000236">
    <property type="protein sequence ID" value="CAI7994968.1"/>
    <property type="molecule type" value="Genomic_DNA"/>
</dbReference>
<dbReference type="InterPro" id="IPR000719">
    <property type="entry name" value="Prot_kinase_dom"/>
</dbReference>
<keyword evidence="5" id="KW-0418">Kinase</keyword>
<keyword evidence="1 3" id="KW-0547">Nucleotide-binding</keyword>
<keyword evidence="2 3" id="KW-0067">ATP-binding</keyword>
<dbReference type="PROSITE" id="PS50011">
    <property type="entry name" value="PROTEIN_KINASE_DOM"/>
    <property type="match status" value="1"/>
</dbReference>
<dbReference type="SMART" id="SM00219">
    <property type="entry name" value="TyrKc"/>
    <property type="match status" value="1"/>
</dbReference>
<dbReference type="InterPro" id="IPR020635">
    <property type="entry name" value="Tyr_kinase_cat_dom"/>
</dbReference>
<dbReference type="Gene3D" id="3.30.40.10">
    <property type="entry name" value="Zinc/RING finger domain, C3HC4 (zinc finger)"/>
    <property type="match status" value="1"/>
</dbReference>
<dbReference type="AlphaFoldDB" id="A0AA35QWM4"/>
<reference evidence="5" key="1">
    <citation type="submission" date="2023-03" db="EMBL/GenBank/DDBJ databases">
        <authorList>
            <person name="Steffen K."/>
            <person name="Cardenas P."/>
        </authorList>
    </citation>
    <scope>NUCLEOTIDE SEQUENCE</scope>
</reference>